<keyword evidence="9 18" id="KW-0472">Membrane</keyword>
<dbReference type="InterPro" id="IPR013518">
    <property type="entry name" value="K_chnl_inward-rec_Kir_cyto"/>
</dbReference>
<dbReference type="FunFam" id="1.10.287.70:FF:000019">
    <property type="entry name" value="G protein-activated inward rectifier potassium channel 1"/>
    <property type="match status" value="1"/>
</dbReference>
<evidence type="ECO:0000256" key="10">
    <source>
        <dbReference type="ARBA" id="ARBA00023303"/>
    </source>
</evidence>
<reference evidence="21" key="1">
    <citation type="journal article" date="2023" name="IScience">
        <title>Live-bearing cockroach genome reveals convergent evolutionary mechanisms linked to viviparity in insects and beyond.</title>
        <authorList>
            <person name="Fouks B."/>
            <person name="Harrison M.C."/>
            <person name="Mikhailova A.A."/>
            <person name="Marchal E."/>
            <person name="English S."/>
            <person name="Carruthers M."/>
            <person name="Jennings E.C."/>
            <person name="Chiamaka E.L."/>
            <person name="Frigard R.A."/>
            <person name="Pippel M."/>
            <person name="Attardo G.M."/>
            <person name="Benoit J.B."/>
            <person name="Bornberg-Bauer E."/>
            <person name="Tobe S.S."/>
        </authorList>
    </citation>
    <scope>NUCLEOTIDE SEQUENCE</scope>
    <source>
        <strain evidence="21">Stay&amp;Tobe</strain>
    </source>
</reference>
<dbReference type="Gene3D" id="1.10.287.70">
    <property type="match status" value="1"/>
</dbReference>
<evidence type="ECO:0000256" key="1">
    <source>
        <dbReference type="ARBA" id="ARBA00004141"/>
    </source>
</evidence>
<evidence type="ECO:0000256" key="13">
    <source>
        <dbReference type="ARBA" id="ARBA00062687"/>
    </source>
</evidence>
<keyword evidence="4 17" id="KW-0812">Transmembrane</keyword>
<keyword evidence="3 17" id="KW-0633">Potassium transport</keyword>
<dbReference type="GO" id="GO:0034702">
    <property type="term" value="C:monoatomic ion channel complex"/>
    <property type="evidence" value="ECO:0007669"/>
    <property type="project" value="UniProtKB-KW"/>
</dbReference>
<proteinExistence type="inferred from homology"/>
<keyword evidence="10 17" id="KW-0407">Ion channel</keyword>
<dbReference type="GO" id="GO:0005242">
    <property type="term" value="F:inward rectifier potassium channel activity"/>
    <property type="evidence" value="ECO:0007669"/>
    <property type="project" value="InterPro"/>
</dbReference>
<gene>
    <name evidence="21" type="ORF">L9F63_013370</name>
</gene>
<dbReference type="Pfam" id="PF17655">
    <property type="entry name" value="IRK_C"/>
    <property type="match status" value="1"/>
</dbReference>
<evidence type="ECO:0000259" key="19">
    <source>
        <dbReference type="Pfam" id="PF01007"/>
    </source>
</evidence>
<dbReference type="Pfam" id="PF01007">
    <property type="entry name" value="IRK"/>
    <property type="match status" value="1"/>
</dbReference>
<dbReference type="GO" id="GO:1990573">
    <property type="term" value="P:potassium ion import across plasma membrane"/>
    <property type="evidence" value="ECO:0007669"/>
    <property type="project" value="TreeGrafter"/>
</dbReference>
<dbReference type="InterPro" id="IPR016449">
    <property type="entry name" value="K_chnl_inward-rec_Kir"/>
</dbReference>
<evidence type="ECO:0000256" key="5">
    <source>
        <dbReference type="ARBA" id="ARBA00022882"/>
    </source>
</evidence>
<name>A0AAD8AAI8_DIPPU</name>
<accession>A0AAD8AAI8</accession>
<evidence type="ECO:0000256" key="15">
    <source>
        <dbReference type="ARBA" id="ARBA00076077"/>
    </source>
</evidence>
<comment type="similarity">
    <text evidence="12">Belongs to the inward rectifier-type potassium channel (TC 1.A.2.1) family. KCNJ9 subfamily.</text>
</comment>
<evidence type="ECO:0000256" key="9">
    <source>
        <dbReference type="ARBA" id="ARBA00023136"/>
    </source>
</evidence>
<comment type="subunit">
    <text evidence="13">Associates with KCNJ3/GIRK1 to form a G-protein-activated heteromultimer pore-forming unit. Interacts (via PDZ-binding motif) with SNX27 (via PDZ domain); the interaction is required when endocytosed to prevent degradation in lysosomes and promote recycling to the plasma membrane.</text>
</comment>
<evidence type="ECO:0000256" key="3">
    <source>
        <dbReference type="ARBA" id="ARBA00022538"/>
    </source>
</evidence>
<keyword evidence="8 17" id="KW-0406">Ion transport</keyword>
<evidence type="ECO:0000256" key="6">
    <source>
        <dbReference type="ARBA" id="ARBA00022958"/>
    </source>
</evidence>
<comment type="subcellular location">
    <subcellularLocation>
        <location evidence="1 17">Membrane</location>
        <topology evidence="1 17">Multi-pass membrane protein</topology>
    </subcellularLocation>
</comment>
<dbReference type="PANTHER" id="PTHR11767">
    <property type="entry name" value="INWARD RECTIFIER POTASSIUM CHANNEL"/>
    <property type="match status" value="1"/>
</dbReference>
<evidence type="ECO:0000256" key="17">
    <source>
        <dbReference type="RuleBase" id="RU003822"/>
    </source>
</evidence>
<dbReference type="GO" id="GO:0005886">
    <property type="term" value="C:plasma membrane"/>
    <property type="evidence" value="ECO:0007669"/>
    <property type="project" value="TreeGrafter"/>
</dbReference>
<keyword evidence="22" id="KW-1185">Reference proteome</keyword>
<evidence type="ECO:0000256" key="14">
    <source>
        <dbReference type="ARBA" id="ARBA00072191"/>
    </source>
</evidence>
<evidence type="ECO:0000256" key="12">
    <source>
        <dbReference type="ARBA" id="ARBA00061604"/>
    </source>
</evidence>
<evidence type="ECO:0000313" key="22">
    <source>
        <dbReference type="Proteomes" id="UP001233999"/>
    </source>
</evidence>
<feature type="domain" description="Potassium channel inwardly rectifying transmembrane" evidence="19">
    <location>
        <begin position="29"/>
        <end position="175"/>
    </location>
</feature>
<comment type="caution">
    <text evidence="21">The sequence shown here is derived from an EMBL/GenBank/DDBJ whole genome shotgun (WGS) entry which is preliminary data.</text>
</comment>
<dbReference type="EMBL" id="JASPKZ010002337">
    <property type="protein sequence ID" value="KAJ9595459.1"/>
    <property type="molecule type" value="Genomic_DNA"/>
</dbReference>
<evidence type="ECO:0000259" key="20">
    <source>
        <dbReference type="Pfam" id="PF17655"/>
    </source>
</evidence>
<feature type="domain" description="Inward rectifier potassium channel C-terminal" evidence="20">
    <location>
        <begin position="182"/>
        <end position="355"/>
    </location>
</feature>
<feature type="transmembrane region" description="Helical" evidence="18">
    <location>
        <begin position="64"/>
        <end position="87"/>
    </location>
</feature>
<keyword evidence="6 17" id="KW-0630">Potassium</keyword>
<dbReference type="Proteomes" id="UP001233999">
    <property type="component" value="Unassembled WGS sequence"/>
</dbReference>
<reference evidence="21" key="2">
    <citation type="submission" date="2023-05" db="EMBL/GenBank/DDBJ databases">
        <authorList>
            <person name="Fouks B."/>
        </authorList>
    </citation>
    <scope>NUCLEOTIDE SEQUENCE</scope>
    <source>
        <strain evidence="21">Stay&amp;Tobe</strain>
        <tissue evidence="21">Testes</tissue>
    </source>
</reference>
<dbReference type="PANTHER" id="PTHR11767:SF115">
    <property type="entry name" value="INWARDLY RECTIFYING POTASSIUM CHANNEL 3, ISOFORM D"/>
    <property type="match status" value="1"/>
</dbReference>
<dbReference type="Gene3D" id="2.60.40.1400">
    <property type="entry name" value="G protein-activated inward rectifier potassium channel 1"/>
    <property type="match status" value="1"/>
</dbReference>
<dbReference type="GO" id="GO:0034765">
    <property type="term" value="P:regulation of monoatomic ion transmembrane transport"/>
    <property type="evidence" value="ECO:0007669"/>
    <property type="project" value="TreeGrafter"/>
</dbReference>
<feature type="transmembrane region" description="Helical" evidence="18">
    <location>
        <begin position="146"/>
        <end position="170"/>
    </location>
</feature>
<dbReference type="PRINTS" id="PR01320">
    <property type="entry name" value="KIRCHANNEL"/>
</dbReference>
<evidence type="ECO:0000256" key="16">
    <source>
        <dbReference type="ARBA" id="ARBA00081071"/>
    </source>
</evidence>
<dbReference type="SUPFAM" id="SSF81324">
    <property type="entry name" value="Voltage-gated potassium channels"/>
    <property type="match status" value="1"/>
</dbReference>
<keyword evidence="5 17" id="KW-0851">Voltage-gated channel</keyword>
<evidence type="ECO:0000256" key="4">
    <source>
        <dbReference type="ARBA" id="ARBA00022692"/>
    </source>
</evidence>
<protein>
    <recommendedName>
        <fullName evidence="14">G protein-activated inward rectifier potassium channel 3</fullName>
    </recommendedName>
    <alternativeName>
        <fullName evidence="16">Inward rectifier K(+) channel Kir3.3</fullName>
    </alternativeName>
    <alternativeName>
        <fullName evidence="15">Potassium channel, inwardly rectifying subfamily J member 9</fullName>
    </alternativeName>
</protein>
<sequence>MVQYTGVSTKEEGDPSSVLTNNLTSRRAVLKNGVCNLYPSRMSRRKLRFLQDVVTTLVDMRWRYALSICTFIFFFSWTVFALLWWLIAFVHKDLEVDNLPGGKNATTWKPCVTELYDFTSCFLFSMENQHTTGFGVRMPTEECPEAVILLCLQAIAGVILQSIMVGLIFLKMVRPKQRARTLEFSHNMVICRRDGNLCLMFRVGDLRRSHIIEAKMRMLMVRTHTTQEGEVVSPHRIELKIEDTSDVKSNFFCLLWPEIVVHKINKKSPFYKMCAEDVIRGNFEIVIIMEGTIESTDQRVQARTSYLPNEILWGHRFEPVVSYNNIYERYDVDYSRFHSTLPVDMPLTSAQEQFENSKLNVTSHEIAFSTFQKLRNADSEESLNNHTQVQIEYPKLLGANHV</sequence>
<keyword evidence="7 18" id="KW-1133">Transmembrane helix</keyword>
<keyword evidence="2 17" id="KW-0813">Transport</keyword>
<organism evidence="21 22">
    <name type="scientific">Diploptera punctata</name>
    <name type="common">Pacific beetle cockroach</name>
    <dbReference type="NCBI Taxonomy" id="6984"/>
    <lineage>
        <taxon>Eukaryota</taxon>
        <taxon>Metazoa</taxon>
        <taxon>Ecdysozoa</taxon>
        <taxon>Arthropoda</taxon>
        <taxon>Hexapoda</taxon>
        <taxon>Insecta</taxon>
        <taxon>Pterygota</taxon>
        <taxon>Neoptera</taxon>
        <taxon>Polyneoptera</taxon>
        <taxon>Dictyoptera</taxon>
        <taxon>Blattodea</taxon>
        <taxon>Blaberoidea</taxon>
        <taxon>Blaberidae</taxon>
        <taxon>Diplopterinae</taxon>
        <taxon>Diploptera</taxon>
    </lineage>
</organism>
<evidence type="ECO:0000256" key="7">
    <source>
        <dbReference type="ARBA" id="ARBA00022989"/>
    </source>
</evidence>
<dbReference type="SUPFAM" id="SSF81296">
    <property type="entry name" value="E set domains"/>
    <property type="match status" value="1"/>
</dbReference>
<evidence type="ECO:0000256" key="2">
    <source>
        <dbReference type="ARBA" id="ARBA00022448"/>
    </source>
</evidence>
<dbReference type="InterPro" id="IPR040445">
    <property type="entry name" value="Kir_TM"/>
</dbReference>
<dbReference type="AlphaFoldDB" id="A0AAD8AAI8"/>
<dbReference type="FunFam" id="2.60.40.1400:FF:000001">
    <property type="entry name" value="G protein-activated inward rectifier potassium channel 2"/>
    <property type="match status" value="1"/>
</dbReference>
<dbReference type="InterPro" id="IPR014756">
    <property type="entry name" value="Ig_E-set"/>
</dbReference>
<evidence type="ECO:0000313" key="21">
    <source>
        <dbReference type="EMBL" id="KAJ9595459.1"/>
    </source>
</evidence>
<evidence type="ECO:0000256" key="18">
    <source>
        <dbReference type="SAM" id="Phobius"/>
    </source>
</evidence>
<evidence type="ECO:0000256" key="11">
    <source>
        <dbReference type="ARBA" id="ARBA00034430"/>
    </source>
</evidence>
<evidence type="ECO:0000256" key="8">
    <source>
        <dbReference type="ARBA" id="ARBA00023065"/>
    </source>
</evidence>
<dbReference type="InterPro" id="IPR041647">
    <property type="entry name" value="IRK_C"/>
</dbReference>
<comment type="catalytic activity">
    <reaction evidence="11">
        <text>K(+)(in) = K(+)(out)</text>
        <dbReference type="Rhea" id="RHEA:29463"/>
        <dbReference type="ChEBI" id="CHEBI:29103"/>
    </reaction>
</comment>
<dbReference type="PIRSF" id="PIRSF005465">
    <property type="entry name" value="GIRK_kir"/>
    <property type="match status" value="1"/>
</dbReference>